<dbReference type="AlphaFoldDB" id="A0A2U3QPU7"/>
<sequence>MVKYNGKIYKLIDLIINKGISATVVSLKTLI</sequence>
<reference evidence="2" key="1">
    <citation type="submission" date="2018-03" db="EMBL/GenBank/DDBJ databases">
        <authorList>
            <person name="Batty M. E."/>
            <person name="Batty M E."/>
        </authorList>
    </citation>
    <scope>NUCLEOTIDE SEQUENCE [LARGE SCALE GENOMIC DNA]</scope>
</reference>
<organism evidence="1 2">
    <name type="scientific">Orientia tsutsugamushi</name>
    <name type="common">Rickettsia tsutsugamushi</name>
    <dbReference type="NCBI Taxonomy" id="784"/>
    <lineage>
        <taxon>Bacteria</taxon>
        <taxon>Pseudomonadati</taxon>
        <taxon>Pseudomonadota</taxon>
        <taxon>Alphaproteobacteria</taxon>
        <taxon>Rickettsiales</taxon>
        <taxon>Rickettsiaceae</taxon>
        <taxon>Rickettsieae</taxon>
        <taxon>Orientia</taxon>
    </lineage>
</organism>
<proteinExistence type="predicted"/>
<dbReference type="EMBL" id="LS398547">
    <property type="protein sequence ID" value="SPR02995.1"/>
    <property type="molecule type" value="Genomic_DNA"/>
</dbReference>
<evidence type="ECO:0000313" key="2">
    <source>
        <dbReference type="Proteomes" id="UP000244960"/>
    </source>
</evidence>
<dbReference type="Proteomes" id="UP000244960">
    <property type="component" value="Chromosome I"/>
</dbReference>
<accession>A0A2U3QPU7</accession>
<protein>
    <submittedName>
        <fullName evidence="1">Uncharacterized protein</fullName>
    </submittedName>
</protein>
<evidence type="ECO:0000313" key="1">
    <source>
        <dbReference type="EMBL" id="SPR02995.1"/>
    </source>
</evidence>
<name>A0A2U3QPU7_ORITS</name>
<gene>
    <name evidence="1" type="ORF">UT176_00151</name>
</gene>